<dbReference type="AlphaFoldDB" id="B1TGT1"/>
<sequence length="47" mass="5318">MSANCVVAYAQTYVRALRLSFAGNQHLHRRFVGVQHVLLVQLSQVHV</sequence>
<protein>
    <submittedName>
        <fullName evidence="1">Uncharacterized protein</fullName>
    </submittedName>
</protein>
<gene>
    <name evidence="1" type="ORF">BamMEX5DRAFT_6997</name>
</gene>
<accession>B1TGT1</accession>
<reference evidence="1 2" key="1">
    <citation type="submission" date="2008-03" db="EMBL/GenBank/DDBJ databases">
        <title>Sequencing of the draft genome and assembly of Burkholderia ambifaria MEX-5.</title>
        <authorList>
            <consortium name="US DOE Joint Genome Institute (JGI-PGF)"/>
            <person name="Copeland A."/>
            <person name="Lucas S."/>
            <person name="Lapidus A."/>
            <person name="Glavina del Rio T."/>
            <person name="Dalin E."/>
            <person name="Tice H."/>
            <person name="Bruce D."/>
            <person name="Goodwin L."/>
            <person name="Pitluck S."/>
            <person name="Larimer F."/>
            <person name="Land M.L."/>
            <person name="Hauser L."/>
            <person name="Tiedje J."/>
            <person name="Richardson P."/>
        </authorList>
    </citation>
    <scope>NUCLEOTIDE SEQUENCE [LARGE SCALE GENOMIC DNA]</scope>
    <source>
        <strain evidence="1 2">MEX-5</strain>
    </source>
</reference>
<evidence type="ECO:0000313" key="2">
    <source>
        <dbReference type="Proteomes" id="UP000004814"/>
    </source>
</evidence>
<name>B1TGT1_9BURK</name>
<proteinExistence type="predicted"/>
<organism evidence="1 2">
    <name type="scientific">Burkholderia ambifaria MEX-5</name>
    <dbReference type="NCBI Taxonomy" id="396597"/>
    <lineage>
        <taxon>Bacteria</taxon>
        <taxon>Pseudomonadati</taxon>
        <taxon>Pseudomonadota</taxon>
        <taxon>Betaproteobacteria</taxon>
        <taxon>Burkholderiales</taxon>
        <taxon>Burkholderiaceae</taxon>
        <taxon>Burkholderia</taxon>
        <taxon>Burkholderia cepacia complex</taxon>
    </lineage>
</organism>
<dbReference type="Proteomes" id="UP000004814">
    <property type="component" value="Unassembled WGS sequence"/>
</dbReference>
<dbReference type="EMBL" id="ABLK01000552">
    <property type="protein sequence ID" value="EDT37227.1"/>
    <property type="molecule type" value="Genomic_DNA"/>
</dbReference>
<comment type="caution">
    <text evidence="1">The sequence shown here is derived from an EMBL/GenBank/DDBJ whole genome shotgun (WGS) entry which is preliminary data.</text>
</comment>
<evidence type="ECO:0000313" key="1">
    <source>
        <dbReference type="EMBL" id="EDT37227.1"/>
    </source>
</evidence>